<dbReference type="AlphaFoldDB" id="A0A9Q8L573"/>
<dbReference type="GO" id="GO:0050660">
    <property type="term" value="F:flavin adenine dinucleotide binding"/>
    <property type="evidence" value="ECO:0007669"/>
    <property type="project" value="InterPro"/>
</dbReference>
<dbReference type="RefSeq" id="XP_047755373.1">
    <property type="nucleotide sequence ID" value="XM_047901243.1"/>
</dbReference>
<dbReference type="GO" id="GO:0016614">
    <property type="term" value="F:oxidoreductase activity, acting on CH-OH group of donors"/>
    <property type="evidence" value="ECO:0007669"/>
    <property type="project" value="InterPro"/>
</dbReference>
<evidence type="ECO:0000256" key="1">
    <source>
        <dbReference type="ARBA" id="ARBA00010790"/>
    </source>
</evidence>
<gene>
    <name evidence="5" type="ORF">CLAFUR5_02095</name>
</gene>
<proteinExistence type="inferred from homology"/>
<dbReference type="InterPro" id="IPR036188">
    <property type="entry name" value="FAD/NAD-bd_sf"/>
</dbReference>
<name>A0A9Q8L573_PASFU</name>
<dbReference type="GeneID" id="71981973"/>
<dbReference type="KEGG" id="ffu:CLAFUR5_02095"/>
<dbReference type="PIRSF" id="PIRSF000137">
    <property type="entry name" value="Alcohol_oxidase"/>
    <property type="match status" value="1"/>
</dbReference>
<dbReference type="SUPFAM" id="SSF54373">
    <property type="entry name" value="FAD-linked reductases, C-terminal domain"/>
    <property type="match status" value="1"/>
</dbReference>
<evidence type="ECO:0000256" key="2">
    <source>
        <dbReference type="PIRSR" id="PIRSR000137-2"/>
    </source>
</evidence>
<accession>A0A9Q8L573</accession>
<dbReference type="Pfam" id="PF05199">
    <property type="entry name" value="GMC_oxred_C"/>
    <property type="match status" value="1"/>
</dbReference>
<keyword evidence="2" id="KW-0285">Flavoprotein</keyword>
<dbReference type="OrthoDB" id="269227at2759"/>
<sequence>MSEPNEGLNGRRMDHPRGKCIVGSSAINLMALIYPSKSGLDAWAEMGNEGWDHESMAPYYRKFQMHVPPSEEIQEALGIDYLDSEFTGTSGPNKQSFPQVLNPLHKAWIDSWKTLQRHGNPVNGIGNGGFTAPSSVNIETGRRSFAGLEYYEPIKDRPNIRVIVDAHVERIVLEKGTASSATATGVIFHRHGQRNLAHTSKEVAPGVLQPSMLIYIVENLQDHLMAGPCFEVADGVATTDMMIRDPEAIKQAMKQYDESHSGPLSWGGGYNYGYTPLVDFITPQPREDLKALLDKHLPPTNSPNFKAEALHHAFIRKIIESPDEPSAAMLCVTCQHHPQRDRILEKLAITEPENYFTIYTQLSHPFSPGSIHITSPSFRTRLTLKTNYLSHPLDIEIFARHIMQCEKIAQTQPLASFLKPGGRRLPEGHDALSLEAAIEMARACAESNYHPSGTCAMMPEELGGVVNERLVVHGTRNLRVVDASVFSG</sequence>
<feature type="domain" description="Glucose-methanol-choline oxidoreductase N-terminal" evidence="3">
    <location>
        <begin position="9"/>
        <end position="203"/>
    </location>
</feature>
<dbReference type="Pfam" id="PF00732">
    <property type="entry name" value="GMC_oxred_N"/>
    <property type="match status" value="1"/>
</dbReference>
<evidence type="ECO:0000259" key="3">
    <source>
        <dbReference type="Pfam" id="PF00732"/>
    </source>
</evidence>
<comment type="cofactor">
    <cofactor evidence="2">
        <name>FAD</name>
        <dbReference type="ChEBI" id="CHEBI:57692"/>
    </cofactor>
</comment>
<dbReference type="SUPFAM" id="SSF51905">
    <property type="entry name" value="FAD/NAD(P)-binding domain"/>
    <property type="match status" value="1"/>
</dbReference>
<keyword evidence="6" id="KW-1185">Reference proteome</keyword>
<protein>
    <submittedName>
        <fullName evidence="5">Dehydrogenase citC</fullName>
    </submittedName>
</protein>
<dbReference type="EMBL" id="CP090163">
    <property type="protein sequence ID" value="UJO11007.1"/>
    <property type="molecule type" value="Genomic_DNA"/>
</dbReference>
<comment type="similarity">
    <text evidence="1">Belongs to the GMC oxidoreductase family.</text>
</comment>
<dbReference type="PANTHER" id="PTHR11552">
    <property type="entry name" value="GLUCOSE-METHANOL-CHOLINE GMC OXIDOREDUCTASE"/>
    <property type="match status" value="1"/>
</dbReference>
<dbReference type="InterPro" id="IPR000172">
    <property type="entry name" value="GMC_OxRdtase_N"/>
</dbReference>
<feature type="domain" description="Glucose-methanol-choline oxidoreductase C-terminal" evidence="4">
    <location>
        <begin position="365"/>
        <end position="486"/>
    </location>
</feature>
<evidence type="ECO:0000313" key="6">
    <source>
        <dbReference type="Proteomes" id="UP000756132"/>
    </source>
</evidence>
<dbReference type="PANTHER" id="PTHR11552:SF210">
    <property type="entry name" value="GLUCOSE-METHANOL-CHOLINE OXIDOREDUCTASE N-TERMINAL DOMAIN-CONTAINING PROTEIN-RELATED"/>
    <property type="match status" value="1"/>
</dbReference>
<evidence type="ECO:0000259" key="4">
    <source>
        <dbReference type="Pfam" id="PF05199"/>
    </source>
</evidence>
<reference evidence="5" key="1">
    <citation type="submission" date="2021-12" db="EMBL/GenBank/DDBJ databases">
        <authorList>
            <person name="Zaccaron A."/>
            <person name="Stergiopoulos I."/>
        </authorList>
    </citation>
    <scope>NUCLEOTIDE SEQUENCE</scope>
    <source>
        <strain evidence="5">Race5_Kim</strain>
    </source>
</reference>
<organism evidence="5 6">
    <name type="scientific">Passalora fulva</name>
    <name type="common">Tomato leaf mold</name>
    <name type="synonym">Cladosporium fulvum</name>
    <dbReference type="NCBI Taxonomy" id="5499"/>
    <lineage>
        <taxon>Eukaryota</taxon>
        <taxon>Fungi</taxon>
        <taxon>Dikarya</taxon>
        <taxon>Ascomycota</taxon>
        <taxon>Pezizomycotina</taxon>
        <taxon>Dothideomycetes</taxon>
        <taxon>Dothideomycetidae</taxon>
        <taxon>Mycosphaerellales</taxon>
        <taxon>Mycosphaerellaceae</taxon>
        <taxon>Fulvia</taxon>
    </lineage>
</organism>
<dbReference type="InterPro" id="IPR012132">
    <property type="entry name" value="GMC_OxRdtase"/>
</dbReference>
<dbReference type="Gene3D" id="3.50.50.60">
    <property type="entry name" value="FAD/NAD(P)-binding domain"/>
    <property type="match status" value="2"/>
</dbReference>
<reference evidence="5" key="2">
    <citation type="journal article" date="2022" name="Microb. Genom.">
        <title>A chromosome-scale genome assembly of the tomato pathogen Cladosporium fulvum reveals a compartmentalized genome architecture and the presence of a dispensable chromosome.</title>
        <authorList>
            <person name="Zaccaron A.Z."/>
            <person name="Chen L.H."/>
            <person name="Samaras A."/>
            <person name="Stergiopoulos I."/>
        </authorList>
    </citation>
    <scope>NUCLEOTIDE SEQUENCE</scope>
    <source>
        <strain evidence="5">Race5_Kim</strain>
    </source>
</reference>
<dbReference type="Proteomes" id="UP000756132">
    <property type="component" value="Chromosome 1"/>
</dbReference>
<evidence type="ECO:0000313" key="5">
    <source>
        <dbReference type="EMBL" id="UJO11007.1"/>
    </source>
</evidence>
<feature type="binding site" evidence="2">
    <location>
        <position position="168"/>
    </location>
    <ligand>
        <name>FAD</name>
        <dbReference type="ChEBI" id="CHEBI:57692"/>
    </ligand>
</feature>
<dbReference type="InterPro" id="IPR007867">
    <property type="entry name" value="GMC_OxRtase_C"/>
</dbReference>
<dbReference type="Gene3D" id="3.30.560.10">
    <property type="entry name" value="Glucose Oxidase, domain 3"/>
    <property type="match status" value="2"/>
</dbReference>
<keyword evidence="2" id="KW-0274">FAD</keyword>